<dbReference type="AlphaFoldDB" id="A0A511V011"/>
<protein>
    <submittedName>
        <fullName evidence="2">Uncharacterized protein</fullName>
    </submittedName>
</protein>
<accession>A0A511V011</accession>
<evidence type="ECO:0000256" key="1">
    <source>
        <dbReference type="SAM" id="Phobius"/>
    </source>
</evidence>
<comment type="caution">
    <text evidence="2">The sequence shown here is derived from an EMBL/GenBank/DDBJ whole genome shotgun (WGS) entry which is preliminary data.</text>
</comment>
<evidence type="ECO:0000313" key="3">
    <source>
        <dbReference type="Proteomes" id="UP000321491"/>
    </source>
</evidence>
<keyword evidence="1" id="KW-1133">Transmembrane helix</keyword>
<sequence>MSLSVLSFFSIDETHLLYKGEFFANQSMSKDIFYFIVLYAIFCTVSFYFVLLAPSIPLIVHDYYIGDSVVVGFLTVILFPFVVKLFLPDFDLSFKGALVFGLVNVIFTALSKNHSRFRDEY</sequence>
<organism evidence="2 3">
    <name type="scientific">Cerasibacillus quisquiliarum</name>
    <dbReference type="NCBI Taxonomy" id="227865"/>
    <lineage>
        <taxon>Bacteria</taxon>
        <taxon>Bacillati</taxon>
        <taxon>Bacillota</taxon>
        <taxon>Bacilli</taxon>
        <taxon>Bacillales</taxon>
        <taxon>Bacillaceae</taxon>
        <taxon>Cerasibacillus</taxon>
    </lineage>
</organism>
<dbReference type="Proteomes" id="UP000321491">
    <property type="component" value="Unassembled WGS sequence"/>
</dbReference>
<keyword evidence="1" id="KW-0812">Transmembrane</keyword>
<feature type="transmembrane region" description="Helical" evidence="1">
    <location>
        <begin position="92"/>
        <end position="110"/>
    </location>
</feature>
<keyword evidence="3" id="KW-1185">Reference proteome</keyword>
<gene>
    <name evidence="2" type="ORF">CQU01_24820</name>
</gene>
<proteinExistence type="predicted"/>
<dbReference type="EMBL" id="BJXW01000035">
    <property type="protein sequence ID" value="GEN32244.1"/>
    <property type="molecule type" value="Genomic_DNA"/>
</dbReference>
<name>A0A511V011_9BACI</name>
<evidence type="ECO:0000313" key="2">
    <source>
        <dbReference type="EMBL" id="GEN32244.1"/>
    </source>
</evidence>
<feature type="transmembrane region" description="Helical" evidence="1">
    <location>
        <begin position="32"/>
        <end position="51"/>
    </location>
</feature>
<reference evidence="2 3" key="1">
    <citation type="submission" date="2019-07" db="EMBL/GenBank/DDBJ databases">
        <title>Whole genome shotgun sequence of Cerasibacillus quisquiliarum NBRC 102429.</title>
        <authorList>
            <person name="Hosoyama A."/>
            <person name="Uohara A."/>
            <person name="Ohji S."/>
            <person name="Ichikawa N."/>
        </authorList>
    </citation>
    <scope>NUCLEOTIDE SEQUENCE [LARGE SCALE GENOMIC DNA]</scope>
    <source>
        <strain evidence="2 3">NBRC 102429</strain>
    </source>
</reference>
<feature type="transmembrane region" description="Helical" evidence="1">
    <location>
        <begin position="63"/>
        <end position="86"/>
    </location>
</feature>
<keyword evidence="1" id="KW-0472">Membrane</keyword>